<dbReference type="EMBL" id="ASHM01045278">
    <property type="protein sequence ID" value="PNX83965.1"/>
    <property type="molecule type" value="Genomic_DNA"/>
</dbReference>
<dbReference type="AlphaFoldDB" id="A0A2K3LZJ6"/>
<reference evidence="1 2" key="2">
    <citation type="journal article" date="2017" name="Front. Plant Sci.">
        <title>Gene Classification and Mining of Molecular Markers Useful in Red Clover (Trifolium pratense) Breeding.</title>
        <authorList>
            <person name="Istvanek J."/>
            <person name="Dluhosova J."/>
            <person name="Dluhos P."/>
            <person name="Patkova L."/>
            <person name="Nedelnik J."/>
            <person name="Repkova J."/>
        </authorList>
    </citation>
    <scope>NUCLEOTIDE SEQUENCE [LARGE SCALE GENOMIC DNA]</scope>
    <source>
        <strain evidence="2">cv. Tatra</strain>
        <tissue evidence="1">Young leaves</tissue>
    </source>
</reference>
<organism evidence="1 2">
    <name type="scientific">Trifolium pratense</name>
    <name type="common">Red clover</name>
    <dbReference type="NCBI Taxonomy" id="57577"/>
    <lineage>
        <taxon>Eukaryota</taxon>
        <taxon>Viridiplantae</taxon>
        <taxon>Streptophyta</taxon>
        <taxon>Embryophyta</taxon>
        <taxon>Tracheophyta</taxon>
        <taxon>Spermatophyta</taxon>
        <taxon>Magnoliopsida</taxon>
        <taxon>eudicotyledons</taxon>
        <taxon>Gunneridae</taxon>
        <taxon>Pentapetalae</taxon>
        <taxon>rosids</taxon>
        <taxon>fabids</taxon>
        <taxon>Fabales</taxon>
        <taxon>Fabaceae</taxon>
        <taxon>Papilionoideae</taxon>
        <taxon>50 kb inversion clade</taxon>
        <taxon>NPAAA clade</taxon>
        <taxon>Hologalegina</taxon>
        <taxon>IRL clade</taxon>
        <taxon>Trifolieae</taxon>
        <taxon>Trifolium</taxon>
    </lineage>
</organism>
<evidence type="ECO:0000313" key="1">
    <source>
        <dbReference type="EMBL" id="PNX83965.1"/>
    </source>
</evidence>
<reference evidence="1 2" key="1">
    <citation type="journal article" date="2014" name="Am. J. Bot.">
        <title>Genome assembly and annotation for red clover (Trifolium pratense; Fabaceae).</title>
        <authorList>
            <person name="Istvanek J."/>
            <person name="Jaros M."/>
            <person name="Krenek A."/>
            <person name="Repkova J."/>
        </authorList>
    </citation>
    <scope>NUCLEOTIDE SEQUENCE [LARGE SCALE GENOMIC DNA]</scope>
    <source>
        <strain evidence="2">cv. Tatra</strain>
        <tissue evidence="1">Young leaves</tissue>
    </source>
</reference>
<comment type="caution">
    <text evidence="1">The sequence shown here is derived from an EMBL/GenBank/DDBJ whole genome shotgun (WGS) entry which is preliminary data.</text>
</comment>
<evidence type="ECO:0008006" key="3">
    <source>
        <dbReference type="Google" id="ProtNLM"/>
    </source>
</evidence>
<sequence>MSIDMSTCNQNNEDDWPVLFNCNDSILARQAAGLEHVITARLQQFGTAKEVTKAICHEEDRATAGMFAMMQQQQGKRITVQQQQALNCPKPAMGWYKCNVDEGFHQELNKTSAGLCLRDHTGSFTIARNSLERREVLYSRREVLALLKAMREVEHRGITN</sequence>
<protein>
    <recommendedName>
        <fullName evidence="3">Cytochrome p450</fullName>
    </recommendedName>
</protein>
<proteinExistence type="predicted"/>
<feature type="non-terminal residue" evidence="1">
    <location>
        <position position="160"/>
    </location>
</feature>
<accession>A0A2K3LZJ6</accession>
<evidence type="ECO:0000313" key="2">
    <source>
        <dbReference type="Proteomes" id="UP000236291"/>
    </source>
</evidence>
<gene>
    <name evidence="1" type="ORF">L195_g040016</name>
</gene>
<name>A0A2K3LZJ6_TRIPR</name>
<dbReference type="Proteomes" id="UP000236291">
    <property type="component" value="Unassembled WGS sequence"/>
</dbReference>